<keyword evidence="1" id="KW-1133">Transmembrane helix</keyword>
<evidence type="ECO:0008006" key="5">
    <source>
        <dbReference type="Google" id="ProtNLM"/>
    </source>
</evidence>
<feature type="transmembrane region" description="Helical" evidence="1">
    <location>
        <begin position="196"/>
        <end position="217"/>
    </location>
</feature>
<proteinExistence type="predicted"/>
<keyword evidence="1" id="KW-0472">Membrane</keyword>
<organism evidence="3 4">
    <name type="scientific">Streptomyces diacarni</name>
    <dbReference type="NCBI Taxonomy" id="2800381"/>
    <lineage>
        <taxon>Bacteria</taxon>
        <taxon>Bacillati</taxon>
        <taxon>Actinomycetota</taxon>
        <taxon>Actinomycetes</taxon>
        <taxon>Kitasatosporales</taxon>
        <taxon>Streptomycetaceae</taxon>
        <taxon>Streptomyces</taxon>
    </lineage>
</organism>
<evidence type="ECO:0000313" key="3">
    <source>
        <dbReference type="EMBL" id="RCG20934.1"/>
    </source>
</evidence>
<feature type="signal peptide" evidence="2">
    <location>
        <begin position="1"/>
        <end position="29"/>
    </location>
</feature>
<comment type="caution">
    <text evidence="3">The sequence shown here is derived from an EMBL/GenBank/DDBJ whole genome shotgun (WGS) entry which is preliminary data.</text>
</comment>
<evidence type="ECO:0000256" key="1">
    <source>
        <dbReference type="SAM" id="Phobius"/>
    </source>
</evidence>
<keyword evidence="2" id="KW-0732">Signal</keyword>
<protein>
    <recommendedName>
        <fullName evidence="5">TPM domain-containing protein</fullName>
    </recommendedName>
</protein>
<evidence type="ECO:0000313" key="4">
    <source>
        <dbReference type="Proteomes" id="UP000252914"/>
    </source>
</evidence>
<feature type="chain" id="PRO_5016825727" description="TPM domain-containing protein" evidence="2">
    <location>
        <begin position="30"/>
        <end position="433"/>
    </location>
</feature>
<dbReference type="EMBL" id="QOIN01000047">
    <property type="protein sequence ID" value="RCG20934.1"/>
    <property type="molecule type" value="Genomic_DNA"/>
</dbReference>
<accession>A0A367ES74</accession>
<dbReference type="Proteomes" id="UP000252914">
    <property type="component" value="Unassembled WGS sequence"/>
</dbReference>
<keyword evidence="4" id="KW-1185">Reference proteome</keyword>
<reference evidence="3 4" key="1">
    <citation type="submission" date="2018-06" db="EMBL/GenBank/DDBJ databases">
        <title>Streptomyces reniochalinae sp. nov. and Streptomyces diacarnus sp. nov. from marine sponges.</title>
        <authorList>
            <person name="Li L."/>
        </authorList>
    </citation>
    <scope>NUCLEOTIDE SEQUENCE [LARGE SCALE GENOMIC DNA]</scope>
    <source>
        <strain evidence="3 4">LHW51701</strain>
    </source>
</reference>
<evidence type="ECO:0000256" key="2">
    <source>
        <dbReference type="SAM" id="SignalP"/>
    </source>
</evidence>
<gene>
    <name evidence="3" type="ORF">DTL70_20570</name>
</gene>
<sequence>MPGGRGAAVAAAVAAALLLVWGAVAPARAAGSPGERIAEALRTSPVYVDPAYEQAFTAGEQHKLERRIEASGLPVRVIVVPFVTGDAWDADPRKMIDVVRDRLGESPRKEAVYMTLSGTDGFLEGREYPREGTHQANWGVAAVGHQEDMDGKSLYAKFSRALEIVEAGNGDEVYEKATADLSEGPAADGAGGGTSWLLPTLLTAGALAVLAAAVLVVRAVRRGGAARGAFTSPRSVFASARKAGVGDLRRRAQRELLAYNGELLARDLGEEGADSALLQLALDAYDAAGAVLDAARDTPDLAGVLALVHEGRGALRRSAPERGRGRKSRKTGGGAALPLCFFHPLHGPATGRIRWRPLGRREALHVAACGTCAAAVAAHRTPEVLTQTHEGRTVPYFEVPAEESLWAGTGYGSLGETTLTARVRRGDFSRTRD</sequence>
<keyword evidence="1" id="KW-0812">Transmembrane</keyword>
<name>A0A367ES74_9ACTN</name>
<dbReference type="AlphaFoldDB" id="A0A367ES74"/>